<dbReference type="AlphaFoldDB" id="A0A4Y3NLV3"/>
<gene>
    <name evidence="2" type="ORF">AAU01_28030</name>
</gene>
<sequence length="167" mass="18547">MRRGSEVTAEGYHRALAGLSRVCQTTPMAENKTQPTDVSVEEFLAAVEHPTRRADGFELLDMMRQATGQEPVMWGPSIIGFGRYHYKYETGREGDSAAVGFSPRKANLALYGLTYGPDADRLLPELGKHKTGAACLYVNNLDDVDRGILAEMIRTGYKHIMEELHSQ</sequence>
<dbReference type="EMBL" id="BJMD01000016">
    <property type="protein sequence ID" value="GEB20048.1"/>
    <property type="molecule type" value="Genomic_DNA"/>
</dbReference>
<feature type="domain" description="YdhG-like" evidence="1">
    <location>
        <begin position="52"/>
        <end position="154"/>
    </location>
</feature>
<accession>A0A4Y3NLV3</accession>
<keyword evidence="3" id="KW-1185">Reference proteome</keyword>
<evidence type="ECO:0000313" key="3">
    <source>
        <dbReference type="Proteomes" id="UP000317715"/>
    </source>
</evidence>
<evidence type="ECO:0000313" key="2">
    <source>
        <dbReference type="EMBL" id="GEB20048.1"/>
    </source>
</evidence>
<dbReference type="InterPro" id="IPR014922">
    <property type="entry name" value="YdhG-like"/>
</dbReference>
<name>A0A4Y3NLV3_PAEAU</name>
<comment type="caution">
    <text evidence="2">The sequence shown here is derived from an EMBL/GenBank/DDBJ whole genome shotgun (WGS) entry which is preliminary data.</text>
</comment>
<dbReference type="Pfam" id="PF08818">
    <property type="entry name" value="DUF1801"/>
    <property type="match status" value="1"/>
</dbReference>
<proteinExistence type="predicted"/>
<reference evidence="2 3" key="1">
    <citation type="submission" date="2019-06" db="EMBL/GenBank/DDBJ databases">
        <title>Whole genome shotgun sequence of Paenarthrobacter aurescens NBRC 12136.</title>
        <authorList>
            <person name="Hosoyama A."/>
            <person name="Uohara A."/>
            <person name="Ohji S."/>
            <person name="Ichikawa N."/>
        </authorList>
    </citation>
    <scope>NUCLEOTIDE SEQUENCE [LARGE SCALE GENOMIC DNA]</scope>
    <source>
        <strain evidence="2 3">NBRC 12136</strain>
    </source>
</reference>
<protein>
    <recommendedName>
        <fullName evidence="1">YdhG-like domain-containing protein</fullName>
    </recommendedName>
</protein>
<dbReference type="Proteomes" id="UP000317715">
    <property type="component" value="Unassembled WGS sequence"/>
</dbReference>
<organism evidence="2 3">
    <name type="scientific">Paenarthrobacter aurescens</name>
    <name type="common">Arthrobacter aurescens</name>
    <dbReference type="NCBI Taxonomy" id="43663"/>
    <lineage>
        <taxon>Bacteria</taxon>
        <taxon>Bacillati</taxon>
        <taxon>Actinomycetota</taxon>
        <taxon>Actinomycetes</taxon>
        <taxon>Micrococcales</taxon>
        <taxon>Micrococcaceae</taxon>
        <taxon>Paenarthrobacter</taxon>
    </lineage>
</organism>
<evidence type="ECO:0000259" key="1">
    <source>
        <dbReference type="Pfam" id="PF08818"/>
    </source>
</evidence>